<keyword evidence="11" id="KW-1185">Reference proteome</keyword>
<keyword evidence="3 6" id="KW-0812">Transmembrane</keyword>
<feature type="transmembrane region" description="Helical" evidence="6">
    <location>
        <begin position="444"/>
        <end position="464"/>
    </location>
</feature>
<feature type="transmembrane region" description="Helical" evidence="6">
    <location>
        <begin position="418"/>
        <end position="438"/>
    </location>
</feature>
<feature type="transmembrane region" description="Helical" evidence="6">
    <location>
        <begin position="329"/>
        <end position="349"/>
    </location>
</feature>
<evidence type="ECO:0000313" key="10">
    <source>
        <dbReference type="Proteomes" id="UP000185713"/>
    </source>
</evidence>
<reference evidence="7 10" key="1">
    <citation type="submission" date="2014-12" db="EMBL/GenBank/DDBJ databases">
        <title>The genome sequence of Methanohalophilus portucalensis strain FDF1.</title>
        <authorList>
            <person name="Lai M.-C."/>
            <person name="Lai S.-J."/>
        </authorList>
    </citation>
    <scope>NUCLEOTIDE SEQUENCE [LARGE SCALE GENOMIC DNA]</scope>
    <source>
        <strain evidence="7 10">FDF-1</strain>
    </source>
</reference>
<feature type="transmembrane region" description="Helical" evidence="6">
    <location>
        <begin position="12"/>
        <end position="31"/>
    </location>
</feature>
<dbReference type="CDD" id="cd13128">
    <property type="entry name" value="MATE_Wzx_like"/>
    <property type="match status" value="1"/>
</dbReference>
<reference evidence="8 12" key="4">
    <citation type="submission" date="2018-10" db="EMBL/GenBank/DDBJ databases">
        <title>Cultivation of a novel Methanohalophilus strain from Kebrit Deep of the Red Sea and a genomic comparison of members of the genus Methanohalophilus.</title>
        <authorList>
            <person name="Guan Y."/>
            <person name="Ngugi D.K."/>
            <person name="Stingl U."/>
        </authorList>
    </citation>
    <scope>NUCLEOTIDE SEQUENCE [LARGE SCALE GENOMIC DNA]</scope>
    <source>
        <strain evidence="8 12">DSM 7471</strain>
    </source>
</reference>
<dbReference type="Proteomes" id="UP000185713">
    <property type="component" value="Unassembled WGS sequence"/>
</dbReference>
<dbReference type="EMBL" id="JWTK01000002">
    <property type="protein sequence ID" value="OJH49564.1"/>
    <property type="molecule type" value="Genomic_DNA"/>
</dbReference>
<organism evidence="7 10">
    <name type="scientific">Methanohalophilus portucalensis FDF-1</name>
    <dbReference type="NCBI Taxonomy" id="523843"/>
    <lineage>
        <taxon>Archaea</taxon>
        <taxon>Methanobacteriati</taxon>
        <taxon>Methanobacteriota</taxon>
        <taxon>Stenosarchaea group</taxon>
        <taxon>Methanomicrobia</taxon>
        <taxon>Methanosarcinales</taxon>
        <taxon>Methanosarcinaceae</taxon>
        <taxon>Methanohalophilus</taxon>
    </lineage>
</organism>
<evidence type="ECO:0000256" key="2">
    <source>
        <dbReference type="ARBA" id="ARBA00022475"/>
    </source>
</evidence>
<keyword evidence="4 6" id="KW-1133">Transmembrane helix</keyword>
<comment type="subcellular location">
    <subcellularLocation>
        <location evidence="1">Cell membrane</location>
        <topology evidence="1">Multi-pass membrane protein</topology>
    </subcellularLocation>
</comment>
<feature type="transmembrane region" description="Helical" evidence="6">
    <location>
        <begin position="117"/>
        <end position="137"/>
    </location>
</feature>
<feature type="transmembrane region" description="Helical" evidence="6">
    <location>
        <begin position="43"/>
        <end position="62"/>
    </location>
</feature>
<dbReference type="STRING" id="523843.SAMN06264941_0984"/>
<dbReference type="EMBL" id="RJJH01000001">
    <property type="protein sequence ID" value="RNI13584.1"/>
    <property type="molecule type" value="Genomic_DNA"/>
</dbReference>
<dbReference type="RefSeq" id="WP_072358467.1">
    <property type="nucleotide sequence ID" value="NZ_FXBN01000001.1"/>
</dbReference>
<feature type="transmembrane region" description="Helical" evidence="6">
    <location>
        <begin position="386"/>
        <end position="406"/>
    </location>
</feature>
<keyword evidence="5 6" id="KW-0472">Membrane</keyword>
<evidence type="ECO:0000256" key="1">
    <source>
        <dbReference type="ARBA" id="ARBA00004651"/>
    </source>
</evidence>
<dbReference type="InterPro" id="IPR050833">
    <property type="entry name" value="Poly_Biosynth_Transport"/>
</dbReference>
<gene>
    <name evidence="8" type="ORF">EFE41_03135</name>
    <name evidence="7" type="ORF">MPF_0352</name>
    <name evidence="9" type="ORF">SAMN06264941_0984</name>
</gene>
<feature type="transmembrane region" description="Helical" evidence="6">
    <location>
        <begin position="361"/>
        <end position="380"/>
    </location>
</feature>
<keyword evidence="2" id="KW-1003">Cell membrane</keyword>
<feature type="transmembrane region" description="Helical" evidence="6">
    <location>
        <begin position="297"/>
        <end position="317"/>
    </location>
</feature>
<evidence type="ECO:0000256" key="4">
    <source>
        <dbReference type="ARBA" id="ARBA00022989"/>
    </source>
</evidence>
<evidence type="ECO:0000256" key="3">
    <source>
        <dbReference type="ARBA" id="ARBA00022692"/>
    </source>
</evidence>
<dbReference type="Proteomes" id="UP000193969">
    <property type="component" value="Unassembled WGS sequence"/>
</dbReference>
<dbReference type="GO" id="GO:0005886">
    <property type="term" value="C:plasma membrane"/>
    <property type="evidence" value="ECO:0007669"/>
    <property type="project" value="UniProtKB-SubCell"/>
</dbReference>
<evidence type="ECO:0000313" key="9">
    <source>
        <dbReference type="EMBL" id="SMH35380.1"/>
    </source>
</evidence>
<dbReference type="Pfam" id="PF13440">
    <property type="entry name" value="Polysacc_synt_3"/>
    <property type="match status" value="1"/>
</dbReference>
<feature type="transmembrane region" description="Helical" evidence="6">
    <location>
        <begin position="83"/>
        <end position="105"/>
    </location>
</feature>
<accession>A0A1L9C4Z0</accession>
<evidence type="ECO:0000313" key="8">
    <source>
        <dbReference type="EMBL" id="RNI13584.1"/>
    </source>
</evidence>
<evidence type="ECO:0000313" key="7">
    <source>
        <dbReference type="EMBL" id="OJH49564.1"/>
    </source>
</evidence>
<dbReference type="AlphaFoldDB" id="A0A1L9C4Z0"/>
<protein>
    <submittedName>
        <fullName evidence="8">Flippase</fullName>
    </submittedName>
    <submittedName>
        <fullName evidence="9">Membrane protein involved in the export of O-antigen and teichoic acid</fullName>
    </submittedName>
    <submittedName>
        <fullName evidence="7">Polysaccharide biosynthesis protein</fullName>
    </submittedName>
</protein>
<dbReference type="PANTHER" id="PTHR30250">
    <property type="entry name" value="PST FAMILY PREDICTED COLANIC ACID TRANSPORTER"/>
    <property type="match status" value="1"/>
</dbReference>
<evidence type="ECO:0000256" key="6">
    <source>
        <dbReference type="SAM" id="Phobius"/>
    </source>
</evidence>
<dbReference type="EMBL" id="FXBN01000001">
    <property type="protein sequence ID" value="SMH35380.1"/>
    <property type="molecule type" value="Genomic_DNA"/>
</dbReference>
<proteinExistence type="predicted"/>
<evidence type="ECO:0000256" key="5">
    <source>
        <dbReference type="ARBA" id="ARBA00023136"/>
    </source>
</evidence>
<reference evidence="11" key="2">
    <citation type="submission" date="2017-04" db="EMBL/GenBank/DDBJ databases">
        <authorList>
            <person name="Varghese N."/>
            <person name="Submissions S."/>
        </authorList>
    </citation>
    <scope>NUCLEOTIDE SEQUENCE [LARGE SCALE GENOMIC DNA]</scope>
    <source>
        <strain evidence="11">FDF-1</strain>
    </source>
</reference>
<feature type="transmembrane region" description="Helical" evidence="6">
    <location>
        <begin position="174"/>
        <end position="197"/>
    </location>
</feature>
<evidence type="ECO:0000313" key="11">
    <source>
        <dbReference type="Proteomes" id="UP000193969"/>
    </source>
</evidence>
<evidence type="ECO:0000313" key="12">
    <source>
        <dbReference type="Proteomes" id="UP000278252"/>
    </source>
</evidence>
<sequence>MKEYKLFAQRVGLVGLTKFVNRFQGVILLPILTKNMSVGDYGIWAQIMVTIGLIPSLMSLGLSQSMVRFMPSVKNKVNFQDMFYSFLSVITLTGIFASLGIYLMSEQIADLLFDGDRLIVEVLALVVFFEGILKLLLNYFRATQQIKRHSMLTVAKNVLTVVIVAFFVLQGEGIFGAVKGLLITIVIMLLIALLFIIRDLGLKVPKFNDLRQHLAFGIPTESSTMSKWILNSSDRYVISGFLGTSAVGYYSPGYTLGTVLQMFVAPLNFMLPMILSKHYDGNNLEEVKRYLSYSLKYFLAIAIPAAFGLSLLSRQLLEILSTPEIAEQGYFITPFVAIGAIFFGIFSVFEKVAMLVKKTKVIGTIWVIAAALNLGLNMLLIPHIGIIAAAATTLLSFTAALGLMARYSLRYLQFDMDFAFILKSVFASVLMSGIILLWNPSGLFAVLGVIGACVVFYFVILILLKGFNKEEFKFFKECISSS</sequence>
<dbReference type="Proteomes" id="UP000278252">
    <property type="component" value="Unassembled WGS sequence"/>
</dbReference>
<feature type="transmembrane region" description="Helical" evidence="6">
    <location>
        <begin position="149"/>
        <end position="168"/>
    </location>
</feature>
<dbReference type="PANTHER" id="PTHR30250:SF11">
    <property type="entry name" value="O-ANTIGEN TRANSPORTER-RELATED"/>
    <property type="match status" value="1"/>
</dbReference>
<dbReference type="OrthoDB" id="112053at2157"/>
<reference evidence="9" key="3">
    <citation type="submission" date="2017-04" db="EMBL/GenBank/DDBJ databases">
        <authorList>
            <person name="Afonso C.L."/>
            <person name="Miller P.J."/>
            <person name="Scott M.A."/>
            <person name="Spackman E."/>
            <person name="Goraichik I."/>
            <person name="Dimitrov K.M."/>
            <person name="Suarez D.L."/>
            <person name="Swayne D.E."/>
        </authorList>
    </citation>
    <scope>NUCLEOTIDE SEQUENCE [LARGE SCALE GENOMIC DNA]</scope>
    <source>
        <strain evidence="9">FDF-1</strain>
    </source>
</reference>
<name>A0A1L9C4Z0_9EURY</name>